<evidence type="ECO:0000313" key="3">
    <source>
        <dbReference type="Proteomes" id="UP000230638"/>
    </source>
</evidence>
<reference evidence="2 3" key="1">
    <citation type="submission" date="2017-09" db="EMBL/GenBank/DDBJ databases">
        <title>Depth-based differentiation of microbial function through sediment-hosted aquifers and enrichment of novel symbionts in the deep terrestrial subsurface.</title>
        <authorList>
            <person name="Probst A.J."/>
            <person name="Ladd B."/>
            <person name="Jarett J.K."/>
            <person name="Geller-Mcgrath D.E."/>
            <person name="Sieber C.M."/>
            <person name="Emerson J.B."/>
            <person name="Anantharaman K."/>
            <person name="Thomas B.C."/>
            <person name="Malmstrom R."/>
            <person name="Stieglmeier M."/>
            <person name="Klingl A."/>
            <person name="Woyke T."/>
            <person name="Ryan C.M."/>
            <person name="Banfield J.F."/>
        </authorList>
    </citation>
    <scope>NUCLEOTIDE SEQUENCE [LARGE SCALE GENOMIC DNA]</scope>
    <source>
        <strain evidence="2">CG22_combo_CG10-13_8_21_14_all_47_15</strain>
    </source>
</reference>
<dbReference type="Proteomes" id="UP000230638">
    <property type="component" value="Unassembled WGS sequence"/>
</dbReference>
<protein>
    <recommendedName>
        <fullName evidence="1">DUF218 domain-containing protein</fullName>
    </recommendedName>
</protein>
<organism evidence="2 3">
    <name type="scientific">Candidatus Lloydbacteria bacterium CG22_combo_CG10-13_8_21_14_all_47_15</name>
    <dbReference type="NCBI Taxonomy" id="1974635"/>
    <lineage>
        <taxon>Bacteria</taxon>
        <taxon>Candidatus Lloydiibacteriota</taxon>
    </lineage>
</organism>
<dbReference type="InterPro" id="IPR003848">
    <property type="entry name" value="DUF218"/>
</dbReference>
<dbReference type="Pfam" id="PF02698">
    <property type="entry name" value="DUF218"/>
    <property type="match status" value="1"/>
</dbReference>
<comment type="caution">
    <text evidence="2">The sequence shown here is derived from an EMBL/GenBank/DDBJ whole genome shotgun (WGS) entry which is preliminary data.</text>
</comment>
<feature type="domain" description="DUF218" evidence="1">
    <location>
        <begin position="37"/>
        <end position="142"/>
    </location>
</feature>
<sequence length="207" mass="22548">MNAHIIAIFAGGLVKDTGGWRTTWLDEGDDFGVLGDRFRVLAGVYTYKQFRKENRPAALLVIGGRGHMRATPDMPAISQVMAGELETLGIAAPDITIESNSGTTFEGLLVLQKFLEAGQESVTLISNEYHLPRIQAMIECLDALSALNNVLSAGILSLCSAEQICIANDSEQWETMIADAYQSTELKKRVSLEQQGVRDILKGGYVL</sequence>
<dbReference type="AlphaFoldDB" id="A0A2H0CUA6"/>
<proteinExistence type="predicted"/>
<evidence type="ECO:0000313" key="2">
    <source>
        <dbReference type="EMBL" id="PIP73515.1"/>
    </source>
</evidence>
<evidence type="ECO:0000259" key="1">
    <source>
        <dbReference type="Pfam" id="PF02698"/>
    </source>
</evidence>
<dbReference type="EMBL" id="PCTL01000019">
    <property type="protein sequence ID" value="PIP73515.1"/>
    <property type="molecule type" value="Genomic_DNA"/>
</dbReference>
<name>A0A2H0CUA6_9BACT</name>
<accession>A0A2H0CUA6</accession>
<gene>
    <name evidence="2" type="ORF">COW88_01830</name>
</gene>